<evidence type="ECO:0000259" key="11">
    <source>
        <dbReference type="PROSITE" id="PS50162"/>
    </source>
</evidence>
<proteinExistence type="inferred from homology"/>
<keyword evidence="2" id="KW-0547">Nucleotide-binding</keyword>
<dbReference type="HAMAP" id="MF_01498">
    <property type="entry name" value="RadA_bact"/>
    <property type="match status" value="1"/>
</dbReference>
<dbReference type="PANTHER" id="PTHR32472">
    <property type="entry name" value="DNA REPAIR PROTEIN RADA"/>
    <property type="match status" value="1"/>
</dbReference>
<keyword evidence="7" id="KW-0067">ATP-binding</keyword>
<keyword evidence="4" id="KW-0863">Zinc-finger</keyword>
<dbReference type="InterPro" id="IPR003593">
    <property type="entry name" value="AAA+_ATPase"/>
</dbReference>
<dbReference type="EMBL" id="UOFC01000253">
    <property type="protein sequence ID" value="VAW49079.1"/>
    <property type="molecule type" value="Genomic_DNA"/>
</dbReference>
<dbReference type="AlphaFoldDB" id="A0A3B0WI37"/>
<accession>A0A3B0WI37</accession>
<dbReference type="GO" id="GO:0008270">
    <property type="term" value="F:zinc ion binding"/>
    <property type="evidence" value="ECO:0007669"/>
    <property type="project" value="UniProtKB-KW"/>
</dbReference>
<feature type="domain" description="RecA family profile 1" evidence="11">
    <location>
        <begin position="76"/>
        <end position="224"/>
    </location>
</feature>
<evidence type="ECO:0000256" key="4">
    <source>
        <dbReference type="ARBA" id="ARBA00022771"/>
    </source>
</evidence>
<evidence type="ECO:0000256" key="3">
    <source>
        <dbReference type="ARBA" id="ARBA00022763"/>
    </source>
</evidence>
<evidence type="ECO:0000256" key="7">
    <source>
        <dbReference type="ARBA" id="ARBA00022840"/>
    </source>
</evidence>
<dbReference type="InterPro" id="IPR014721">
    <property type="entry name" value="Ribsml_uS5_D2-typ_fold_subgr"/>
</dbReference>
<sequence>MAKIKSAYVCIDCGADHAQWQGQCAACSAWNTLQEIKLSSGKNSPPPPVDSKMASKGYSGVAEGQVKNISDVNLAEVPRISSSMKELDRVLGGGIVPGSVVLIGGDPGVGKSSLLLQVMCELSTHYNVLYVTGEESLQQVALRAKRMQLPDEKLRLLTETDVELIAHSALKESPMVMVIDSIQTMQLAEVSGAAGGVSQVREAAAFLTRFAKQNNIAIFLVGHVTKSGEVAGPRVLEHIVDTVLFLEGQSDSRFRTLRAIKNRFGAVNELGVFAMTDKGMRQIKNPSAIFLSRGEEASSGSVVMVVWEGSRPLLVEIQALVDDSLFGAPKRVMVGLDQNRIAMLLAVMHRHGGIQASDQDVYVNVVGGVKITETSADLAVLSAILSSMRDQPLSQELIVFGEVGLAGEIRPVPSGQERLFEAAKHGFKRAIVPIGNVPKGGIPNMDIIGVKNLQQALDVL</sequence>
<dbReference type="Pfam" id="PF18073">
    <property type="entry name" value="Zn_ribbon_LapB"/>
    <property type="match status" value="1"/>
</dbReference>
<name>A0A3B0WI37_9ZZZZ</name>
<dbReference type="InterPro" id="IPR041166">
    <property type="entry name" value="Rubredoxin_2"/>
</dbReference>
<keyword evidence="9" id="KW-0238">DNA-binding</keyword>
<evidence type="ECO:0000256" key="9">
    <source>
        <dbReference type="ARBA" id="ARBA00023125"/>
    </source>
</evidence>
<keyword evidence="3" id="KW-0227">DNA damage</keyword>
<dbReference type="GO" id="GO:0005524">
    <property type="term" value="F:ATP binding"/>
    <property type="evidence" value="ECO:0007669"/>
    <property type="project" value="UniProtKB-KW"/>
</dbReference>
<dbReference type="FunFam" id="3.30.230.10:FF:000011">
    <property type="entry name" value="DNA repair protein RadA"/>
    <property type="match status" value="1"/>
</dbReference>
<dbReference type="PANTHER" id="PTHR32472:SF10">
    <property type="entry name" value="DNA REPAIR PROTEIN RADA-LIKE PROTEIN"/>
    <property type="match status" value="1"/>
</dbReference>
<evidence type="ECO:0000256" key="1">
    <source>
        <dbReference type="ARBA" id="ARBA00022723"/>
    </source>
</evidence>
<evidence type="ECO:0000256" key="6">
    <source>
        <dbReference type="ARBA" id="ARBA00022833"/>
    </source>
</evidence>
<dbReference type="SUPFAM" id="SSF54211">
    <property type="entry name" value="Ribosomal protein S5 domain 2-like"/>
    <property type="match status" value="1"/>
</dbReference>
<dbReference type="GO" id="GO:0003684">
    <property type="term" value="F:damaged DNA binding"/>
    <property type="evidence" value="ECO:0007669"/>
    <property type="project" value="InterPro"/>
</dbReference>
<evidence type="ECO:0000313" key="12">
    <source>
        <dbReference type="EMBL" id="VAW49079.1"/>
    </source>
</evidence>
<dbReference type="PROSITE" id="PS50162">
    <property type="entry name" value="RECA_2"/>
    <property type="match status" value="1"/>
</dbReference>
<dbReference type="GO" id="GO:0005829">
    <property type="term" value="C:cytosol"/>
    <property type="evidence" value="ECO:0007669"/>
    <property type="project" value="TreeGrafter"/>
</dbReference>
<dbReference type="Pfam" id="PF13541">
    <property type="entry name" value="ChlI"/>
    <property type="match status" value="1"/>
</dbReference>
<evidence type="ECO:0000256" key="10">
    <source>
        <dbReference type="ARBA" id="ARBA00023204"/>
    </source>
</evidence>
<keyword evidence="5" id="KW-0378">Hydrolase</keyword>
<dbReference type="InterPro" id="IPR020588">
    <property type="entry name" value="RecA_ATP-bd"/>
</dbReference>
<dbReference type="SUPFAM" id="SSF52540">
    <property type="entry name" value="P-loop containing nucleoside triphosphate hydrolases"/>
    <property type="match status" value="1"/>
</dbReference>
<keyword evidence="8" id="KW-0346">Stress response</keyword>
<dbReference type="PRINTS" id="PR01874">
    <property type="entry name" value="DNAREPAIRADA"/>
</dbReference>
<organism evidence="12">
    <name type="scientific">hydrothermal vent metagenome</name>
    <dbReference type="NCBI Taxonomy" id="652676"/>
    <lineage>
        <taxon>unclassified sequences</taxon>
        <taxon>metagenomes</taxon>
        <taxon>ecological metagenomes</taxon>
    </lineage>
</organism>
<evidence type="ECO:0000256" key="2">
    <source>
        <dbReference type="ARBA" id="ARBA00022741"/>
    </source>
</evidence>
<dbReference type="SMART" id="SM00382">
    <property type="entry name" value="AAA"/>
    <property type="match status" value="1"/>
</dbReference>
<dbReference type="InterPro" id="IPR004504">
    <property type="entry name" value="DNA_repair_RadA"/>
</dbReference>
<gene>
    <name evidence="12" type="ORF">MNBD_GAMMA03-733</name>
</gene>
<dbReference type="FunFam" id="3.40.50.300:FF:000050">
    <property type="entry name" value="DNA repair protein RadA"/>
    <property type="match status" value="1"/>
</dbReference>
<dbReference type="Pfam" id="PF13481">
    <property type="entry name" value="AAA_25"/>
    <property type="match status" value="1"/>
</dbReference>
<dbReference type="NCBIfam" id="TIGR00416">
    <property type="entry name" value="sms"/>
    <property type="match status" value="1"/>
</dbReference>
<dbReference type="InterPro" id="IPR020568">
    <property type="entry name" value="Ribosomal_Su5_D2-typ_SF"/>
</dbReference>
<dbReference type="InterPro" id="IPR027417">
    <property type="entry name" value="P-loop_NTPase"/>
</dbReference>
<dbReference type="GO" id="GO:0140664">
    <property type="term" value="F:ATP-dependent DNA damage sensor activity"/>
    <property type="evidence" value="ECO:0007669"/>
    <property type="project" value="InterPro"/>
</dbReference>
<keyword evidence="1" id="KW-0479">Metal-binding</keyword>
<dbReference type="GO" id="GO:0000725">
    <property type="term" value="P:recombinational repair"/>
    <property type="evidence" value="ECO:0007669"/>
    <property type="project" value="TreeGrafter"/>
</dbReference>
<dbReference type="CDD" id="cd01121">
    <property type="entry name" value="RadA_SMS_N"/>
    <property type="match status" value="1"/>
</dbReference>
<reference evidence="12" key="1">
    <citation type="submission" date="2018-06" db="EMBL/GenBank/DDBJ databases">
        <authorList>
            <person name="Zhirakovskaya E."/>
        </authorList>
    </citation>
    <scope>NUCLEOTIDE SEQUENCE</scope>
</reference>
<dbReference type="Gene3D" id="3.40.50.300">
    <property type="entry name" value="P-loop containing nucleotide triphosphate hydrolases"/>
    <property type="match status" value="1"/>
</dbReference>
<evidence type="ECO:0000256" key="8">
    <source>
        <dbReference type="ARBA" id="ARBA00023016"/>
    </source>
</evidence>
<dbReference type="GO" id="GO:0016787">
    <property type="term" value="F:hydrolase activity"/>
    <property type="evidence" value="ECO:0007669"/>
    <property type="project" value="UniProtKB-KW"/>
</dbReference>
<keyword evidence="10" id="KW-0234">DNA repair</keyword>
<evidence type="ECO:0000256" key="5">
    <source>
        <dbReference type="ARBA" id="ARBA00022801"/>
    </source>
</evidence>
<keyword evidence="6" id="KW-0862">Zinc</keyword>
<protein>
    <submittedName>
        <fullName evidence="12">DNA repair protein RadA</fullName>
    </submittedName>
</protein>
<dbReference type="Gene3D" id="3.30.230.10">
    <property type="match status" value="1"/>
</dbReference>